<organism evidence="3 4">
    <name type="scientific">Eragrostis curvula</name>
    <name type="common">weeping love grass</name>
    <dbReference type="NCBI Taxonomy" id="38414"/>
    <lineage>
        <taxon>Eukaryota</taxon>
        <taxon>Viridiplantae</taxon>
        <taxon>Streptophyta</taxon>
        <taxon>Embryophyta</taxon>
        <taxon>Tracheophyta</taxon>
        <taxon>Spermatophyta</taxon>
        <taxon>Magnoliopsida</taxon>
        <taxon>Liliopsida</taxon>
        <taxon>Poales</taxon>
        <taxon>Poaceae</taxon>
        <taxon>PACMAD clade</taxon>
        <taxon>Chloridoideae</taxon>
        <taxon>Eragrostideae</taxon>
        <taxon>Eragrostidinae</taxon>
        <taxon>Eragrostis</taxon>
    </lineage>
</organism>
<dbReference type="InterPro" id="IPR007701">
    <property type="entry name" value="Interferon-rel_develop_reg_N"/>
</dbReference>
<evidence type="ECO:0000259" key="2">
    <source>
        <dbReference type="Pfam" id="PF05004"/>
    </source>
</evidence>
<dbReference type="Gramene" id="TVU33099">
    <property type="protein sequence ID" value="TVU33099"/>
    <property type="gene ID" value="EJB05_24884"/>
</dbReference>
<dbReference type="Pfam" id="PF05004">
    <property type="entry name" value="IFRD"/>
    <property type="match status" value="1"/>
</dbReference>
<evidence type="ECO:0000313" key="4">
    <source>
        <dbReference type="Proteomes" id="UP000324897"/>
    </source>
</evidence>
<dbReference type="InterPro" id="IPR016024">
    <property type="entry name" value="ARM-type_fold"/>
</dbReference>
<dbReference type="Proteomes" id="UP000324897">
    <property type="component" value="Chromosome 1"/>
</dbReference>
<dbReference type="InterPro" id="IPR039777">
    <property type="entry name" value="IFRD"/>
</dbReference>
<evidence type="ECO:0000256" key="1">
    <source>
        <dbReference type="ARBA" id="ARBA00008828"/>
    </source>
</evidence>
<dbReference type="OrthoDB" id="686784at2759"/>
<feature type="non-terminal residue" evidence="3">
    <location>
        <position position="1"/>
    </location>
</feature>
<feature type="domain" description="Interferon-related developmental regulator N-terminal" evidence="2">
    <location>
        <begin position="35"/>
        <end position="264"/>
    </location>
</feature>
<dbReference type="PANTHER" id="PTHR12354:SF11">
    <property type="entry name" value="OS02G0219050 PROTEIN"/>
    <property type="match status" value="1"/>
</dbReference>
<accession>A0A5J9VAE9</accession>
<name>A0A5J9VAE9_9POAL</name>
<dbReference type="AlphaFoldDB" id="A0A5J9VAE9"/>
<sequence>MGHKGKEGANKGTGGETAAFGISALQLTTTTSFNPKDAQDPFELLDMCVAALQDRRGPTREQAMAALVGALEALPLLDELDSRCLTIFALCGVSIKKSAANPKEARLAYRAVGLLALTLRAGAPSLLAESFPLLSKTVQAQAAASHDDAPTLVAALDCLAAVTFAGALDAEDAERSLKAIWAVIFPPTSRSTTTKTSSAKKTNAPVVVAAAVSTWTFLITTAATTDAQRKSDRANWTTTISSLARLLDHDDRAVRMAAGEALAVTALAAEAGGKGVDKKLLPEQKDLFRQIAAFLDDHGERPKKSVRVSSSGGALLRVSTWAKLVQLNFLRGFLGAGFLKHVQGNALFKEAFCVGADEGKTLSIAKRRQNSKAKQKDLKVNRDMAWERKNVLCLPQDPAIENRKPEKLLQIGWH</sequence>
<comment type="caution">
    <text evidence="3">The sequence shown here is derived from an EMBL/GenBank/DDBJ whole genome shotgun (WGS) entry which is preliminary data.</text>
</comment>
<dbReference type="EMBL" id="RWGY01000011">
    <property type="protein sequence ID" value="TVU33099.1"/>
    <property type="molecule type" value="Genomic_DNA"/>
</dbReference>
<gene>
    <name evidence="3" type="ORF">EJB05_24884</name>
</gene>
<dbReference type="PANTHER" id="PTHR12354">
    <property type="entry name" value="INTERFERON-RELATED DEVELOPMENTAL REGULATOR"/>
    <property type="match status" value="1"/>
</dbReference>
<reference evidence="3 4" key="1">
    <citation type="journal article" date="2019" name="Sci. Rep.">
        <title>A high-quality genome of Eragrostis curvula grass provides insights into Poaceae evolution and supports new strategies to enhance forage quality.</title>
        <authorList>
            <person name="Carballo J."/>
            <person name="Santos B.A.C.M."/>
            <person name="Zappacosta D."/>
            <person name="Garbus I."/>
            <person name="Selva J.P."/>
            <person name="Gallo C.A."/>
            <person name="Diaz A."/>
            <person name="Albertini E."/>
            <person name="Caccamo M."/>
            <person name="Echenique V."/>
        </authorList>
    </citation>
    <scope>NUCLEOTIDE SEQUENCE [LARGE SCALE GENOMIC DNA]</scope>
    <source>
        <strain evidence="4">cv. Victoria</strain>
        <tissue evidence="3">Leaf</tissue>
    </source>
</reference>
<protein>
    <recommendedName>
        <fullName evidence="2">Interferon-related developmental regulator N-terminal domain-containing protein</fullName>
    </recommendedName>
</protein>
<proteinExistence type="inferred from homology"/>
<keyword evidence="4" id="KW-1185">Reference proteome</keyword>
<comment type="similarity">
    <text evidence="1">Belongs to the IFRD family.</text>
</comment>
<evidence type="ECO:0000313" key="3">
    <source>
        <dbReference type="EMBL" id="TVU33099.1"/>
    </source>
</evidence>
<dbReference type="SUPFAM" id="SSF48371">
    <property type="entry name" value="ARM repeat"/>
    <property type="match status" value="1"/>
</dbReference>